<accession>A0A1G6MYQ2</accession>
<gene>
    <name evidence="2" type="ORF">SAMN05421734_11314</name>
</gene>
<evidence type="ECO:0000256" key="1">
    <source>
        <dbReference type="SAM" id="Phobius"/>
    </source>
</evidence>
<dbReference type="InterPro" id="IPR024419">
    <property type="entry name" value="YvrJ"/>
</dbReference>
<proteinExistence type="predicted"/>
<dbReference type="EMBL" id="FMYI01000013">
    <property type="protein sequence ID" value="SDC60689.1"/>
    <property type="molecule type" value="Genomic_DNA"/>
</dbReference>
<keyword evidence="3" id="KW-1185">Reference proteome</keyword>
<reference evidence="3" key="1">
    <citation type="submission" date="2016-09" db="EMBL/GenBank/DDBJ databases">
        <authorList>
            <person name="Varghese N."/>
            <person name="Submissions S."/>
        </authorList>
    </citation>
    <scope>NUCLEOTIDE SEQUENCE [LARGE SCALE GENOMIC DNA]</scope>
    <source>
        <strain evidence="3">S5</strain>
    </source>
</reference>
<evidence type="ECO:0000313" key="2">
    <source>
        <dbReference type="EMBL" id="SDC60689.1"/>
    </source>
</evidence>
<keyword evidence="1" id="KW-1133">Transmembrane helix</keyword>
<evidence type="ECO:0000313" key="3">
    <source>
        <dbReference type="Proteomes" id="UP000242949"/>
    </source>
</evidence>
<feature type="transmembrane region" description="Helical" evidence="1">
    <location>
        <begin position="6"/>
        <end position="26"/>
    </location>
</feature>
<dbReference type="RefSeq" id="WP_090797178.1">
    <property type="nucleotide sequence ID" value="NZ_FMYI01000013.1"/>
</dbReference>
<dbReference type="STRING" id="1612202.SAMN05421734_11314"/>
<keyword evidence="1" id="KW-0472">Membrane</keyword>
<sequence>MEDIPEWAVLIGNVGFPVLLSLYLLIRFEKRIDGLIKVIRDLQSKINNSDV</sequence>
<protein>
    <submittedName>
        <fullName evidence="2">YvrJ protein family protein</fullName>
    </submittedName>
</protein>
<keyword evidence="1" id="KW-0812">Transmembrane</keyword>
<dbReference type="OrthoDB" id="2662123at2"/>
<dbReference type="Proteomes" id="UP000242949">
    <property type="component" value="Unassembled WGS sequence"/>
</dbReference>
<dbReference type="Pfam" id="PF12841">
    <property type="entry name" value="YvrJ"/>
    <property type="match status" value="1"/>
</dbReference>
<organism evidence="2 3">
    <name type="scientific">Pelagirhabdus alkalitolerans</name>
    <dbReference type="NCBI Taxonomy" id="1612202"/>
    <lineage>
        <taxon>Bacteria</taxon>
        <taxon>Bacillati</taxon>
        <taxon>Bacillota</taxon>
        <taxon>Bacilli</taxon>
        <taxon>Bacillales</taxon>
        <taxon>Bacillaceae</taxon>
        <taxon>Pelagirhabdus</taxon>
    </lineage>
</organism>
<name>A0A1G6MYQ2_9BACI</name>
<dbReference type="AlphaFoldDB" id="A0A1G6MYQ2"/>